<accession>A0A4R1B869</accession>
<dbReference type="EMBL" id="SJZB01000042">
    <property type="protein sequence ID" value="TCJ13008.1"/>
    <property type="molecule type" value="Genomic_DNA"/>
</dbReference>
<protein>
    <submittedName>
        <fullName evidence="2">PEP-CTERM sorting domain-containing protein</fullName>
    </submittedName>
</protein>
<organism evidence="2 3">
    <name type="scientific">Parasulfuritortus cantonensis</name>
    <dbReference type="NCBI Taxonomy" id="2528202"/>
    <lineage>
        <taxon>Bacteria</taxon>
        <taxon>Pseudomonadati</taxon>
        <taxon>Pseudomonadota</taxon>
        <taxon>Betaproteobacteria</taxon>
        <taxon>Nitrosomonadales</taxon>
        <taxon>Thiobacillaceae</taxon>
        <taxon>Parasulfuritortus</taxon>
    </lineage>
</organism>
<proteinExistence type="predicted"/>
<dbReference type="InterPro" id="IPR013424">
    <property type="entry name" value="Ice-binding_C"/>
</dbReference>
<evidence type="ECO:0000259" key="1">
    <source>
        <dbReference type="Pfam" id="PF07589"/>
    </source>
</evidence>
<feature type="domain" description="Ice-binding protein C-terminal" evidence="1">
    <location>
        <begin position="199"/>
        <end position="224"/>
    </location>
</feature>
<sequence>MIAGLPAAQAAVTTYNVVETFYEPDTQPRNTLFTGSFTYDDVGQTVSDLTGWLTESMTGTATGDAPYYDMTQLYLSYQLSAVYDAELGGLLVTTFLNDNTNTFTTMLGGDGWSPDSHGGSGLYYGFPGSNPGNAYAMIFVNTSDPTAALTQAQIDKLAYADCAPGGMMGATCMTGTTEAGYGSIGTMSGYPVSQVITAAVPEPETYAMLLAGFGVMGYVARRRRVA</sequence>
<comment type="caution">
    <text evidence="2">The sequence shown here is derived from an EMBL/GenBank/DDBJ whole genome shotgun (WGS) entry which is preliminary data.</text>
</comment>
<dbReference type="OrthoDB" id="7059479at2"/>
<gene>
    <name evidence="2" type="ORF">EZJ19_12280</name>
</gene>
<dbReference type="Proteomes" id="UP000295443">
    <property type="component" value="Unassembled WGS sequence"/>
</dbReference>
<dbReference type="AlphaFoldDB" id="A0A4R1B869"/>
<dbReference type="NCBIfam" id="TIGR02595">
    <property type="entry name" value="PEP_CTERM"/>
    <property type="match status" value="1"/>
</dbReference>
<evidence type="ECO:0000313" key="2">
    <source>
        <dbReference type="EMBL" id="TCJ13008.1"/>
    </source>
</evidence>
<keyword evidence="3" id="KW-1185">Reference proteome</keyword>
<evidence type="ECO:0000313" key="3">
    <source>
        <dbReference type="Proteomes" id="UP000295443"/>
    </source>
</evidence>
<dbReference type="Pfam" id="PF07589">
    <property type="entry name" value="PEP-CTERM"/>
    <property type="match status" value="1"/>
</dbReference>
<name>A0A4R1B869_9PROT</name>
<reference evidence="2 3" key="1">
    <citation type="submission" date="2019-03" db="EMBL/GenBank/DDBJ databases">
        <title>Genome sequence of Thiobacillaceae bacterium LSR1, a sulfur-oxidizing bacterium isolated from freshwater sediment.</title>
        <authorList>
            <person name="Li S."/>
        </authorList>
    </citation>
    <scope>NUCLEOTIDE SEQUENCE [LARGE SCALE GENOMIC DNA]</scope>
    <source>
        <strain evidence="2 3">LSR1</strain>
    </source>
</reference>